<organism evidence="1 2">
    <name type="scientific">Ensifer canadensis</name>
    <dbReference type="NCBI Taxonomy" id="555315"/>
    <lineage>
        <taxon>Bacteria</taxon>
        <taxon>Pseudomonadati</taxon>
        <taxon>Pseudomonadota</taxon>
        <taxon>Alphaproteobacteria</taxon>
        <taxon>Hyphomicrobiales</taxon>
        <taxon>Rhizobiaceae</taxon>
        <taxon>Sinorhizobium/Ensifer group</taxon>
        <taxon>Ensifer</taxon>
    </lineage>
</organism>
<proteinExistence type="predicted"/>
<dbReference type="AlphaFoldDB" id="A0AAW4FTZ5"/>
<dbReference type="EMBL" id="WXFA01000030">
    <property type="protein sequence ID" value="MBM3094678.1"/>
    <property type="molecule type" value="Genomic_DNA"/>
</dbReference>
<gene>
    <name evidence="1" type="ORF">GFB56_28460</name>
</gene>
<dbReference type="Proteomes" id="UP000744980">
    <property type="component" value="Unassembled WGS sequence"/>
</dbReference>
<reference evidence="1 2" key="1">
    <citation type="submission" date="2020-01" db="EMBL/GenBank/DDBJ databases">
        <title>Draft genome assembly of Ensifer adhaerens T173.</title>
        <authorList>
            <person name="Craig J.E."/>
            <person name="Stinchcombe J.R."/>
        </authorList>
    </citation>
    <scope>NUCLEOTIDE SEQUENCE [LARGE SCALE GENOMIC DNA]</scope>
    <source>
        <strain evidence="1 2">T173</strain>
    </source>
</reference>
<dbReference type="RefSeq" id="WP_156408423.1">
    <property type="nucleotide sequence ID" value="NZ_CP083373.1"/>
</dbReference>
<protein>
    <submittedName>
        <fullName evidence="1">Uncharacterized protein</fullName>
    </submittedName>
</protein>
<keyword evidence="2" id="KW-1185">Reference proteome</keyword>
<name>A0AAW4FTZ5_9HYPH</name>
<accession>A0AAW4FTZ5</accession>
<sequence>MIQVEASSNTDFEKIESLHAPDIVAGSEGQRLMEAPMADDDERLLVELNAQAQAADEHRDILPNLRALALALAAKYRTAPPMKLNVRQTCGARRLHWRE</sequence>
<comment type="caution">
    <text evidence="1">The sequence shown here is derived from an EMBL/GenBank/DDBJ whole genome shotgun (WGS) entry which is preliminary data.</text>
</comment>
<evidence type="ECO:0000313" key="2">
    <source>
        <dbReference type="Proteomes" id="UP000744980"/>
    </source>
</evidence>
<evidence type="ECO:0000313" key="1">
    <source>
        <dbReference type="EMBL" id="MBM3094678.1"/>
    </source>
</evidence>